<comment type="catalytic activity">
    <reaction evidence="4">
        <text>6-carboxyhexanoyl-[ACP] + L-alanine + H(+) = (8S)-8-amino-7-oxononanoate + holo-[ACP] + CO2</text>
        <dbReference type="Rhea" id="RHEA:42288"/>
        <dbReference type="Rhea" id="RHEA-COMP:9685"/>
        <dbReference type="Rhea" id="RHEA-COMP:9955"/>
        <dbReference type="ChEBI" id="CHEBI:15378"/>
        <dbReference type="ChEBI" id="CHEBI:16526"/>
        <dbReference type="ChEBI" id="CHEBI:57972"/>
        <dbReference type="ChEBI" id="CHEBI:64479"/>
        <dbReference type="ChEBI" id="CHEBI:78846"/>
        <dbReference type="ChEBI" id="CHEBI:149468"/>
        <dbReference type="EC" id="2.3.1.47"/>
    </reaction>
</comment>
<dbReference type="Proteomes" id="UP000199207">
    <property type="component" value="Unassembled WGS sequence"/>
</dbReference>
<evidence type="ECO:0000313" key="7">
    <source>
        <dbReference type="Proteomes" id="UP000199207"/>
    </source>
</evidence>
<dbReference type="InterPro" id="IPR050087">
    <property type="entry name" value="AON_synthase_class-II"/>
</dbReference>
<dbReference type="AlphaFoldDB" id="A0A1I1JCQ1"/>
<dbReference type="OrthoDB" id="9778690at2"/>
<dbReference type="Gene3D" id="3.40.640.10">
    <property type="entry name" value="Type I PLP-dependent aspartate aminotransferase-like (Major domain)"/>
    <property type="match status" value="1"/>
</dbReference>
<feature type="domain" description="Aminotransferase class I/classII large" evidence="5">
    <location>
        <begin position="48"/>
        <end position="389"/>
    </location>
</feature>
<dbReference type="SUPFAM" id="SSF53383">
    <property type="entry name" value="PLP-dependent transferases"/>
    <property type="match status" value="1"/>
</dbReference>
<dbReference type="InterPro" id="IPR004839">
    <property type="entry name" value="Aminotransferase_I/II_large"/>
</dbReference>
<evidence type="ECO:0000256" key="1">
    <source>
        <dbReference type="ARBA" id="ARBA00001933"/>
    </source>
</evidence>
<accession>A0A1I1JCQ1</accession>
<dbReference type="Pfam" id="PF00155">
    <property type="entry name" value="Aminotran_1_2"/>
    <property type="match status" value="1"/>
</dbReference>
<protein>
    <recommendedName>
        <fullName evidence="2">8-amino-7-oxononanoate synthase</fullName>
        <ecNumber evidence="2">2.3.1.47</ecNumber>
    </recommendedName>
</protein>
<evidence type="ECO:0000256" key="3">
    <source>
        <dbReference type="ARBA" id="ARBA00022679"/>
    </source>
</evidence>
<dbReference type="GO" id="GO:0008710">
    <property type="term" value="F:8-amino-7-oxononanoate synthase activity"/>
    <property type="evidence" value="ECO:0007669"/>
    <property type="project" value="UniProtKB-EC"/>
</dbReference>
<dbReference type="RefSeq" id="WP_093838101.1">
    <property type="nucleotide sequence ID" value="NZ_FOLM01000003.1"/>
</dbReference>
<dbReference type="InterPro" id="IPR015424">
    <property type="entry name" value="PyrdxlP-dep_Trfase"/>
</dbReference>
<comment type="cofactor">
    <cofactor evidence="1">
        <name>pyridoxal 5'-phosphate</name>
        <dbReference type="ChEBI" id="CHEBI:597326"/>
    </cofactor>
</comment>
<evidence type="ECO:0000256" key="2">
    <source>
        <dbReference type="ARBA" id="ARBA00013187"/>
    </source>
</evidence>
<reference evidence="6" key="1">
    <citation type="submission" date="2016-10" db="EMBL/GenBank/DDBJ databases">
        <authorList>
            <person name="de Groot N.N."/>
        </authorList>
    </citation>
    <scope>NUCLEOTIDE SEQUENCE [LARGE SCALE GENOMIC DNA]</scope>
    <source>
        <strain evidence="6">CGMCC 4.5739</strain>
    </source>
</reference>
<organism evidence="6 7">
    <name type="scientific">Streptomyces aidingensis</name>
    <dbReference type="NCBI Taxonomy" id="910347"/>
    <lineage>
        <taxon>Bacteria</taxon>
        <taxon>Bacillati</taxon>
        <taxon>Actinomycetota</taxon>
        <taxon>Actinomycetes</taxon>
        <taxon>Kitasatosporales</taxon>
        <taxon>Streptomycetaceae</taxon>
        <taxon>Streptomyces</taxon>
    </lineage>
</organism>
<dbReference type="EC" id="2.3.1.47" evidence="2"/>
<dbReference type="InterPro" id="IPR015422">
    <property type="entry name" value="PyrdxlP-dep_Trfase_small"/>
</dbReference>
<evidence type="ECO:0000313" key="6">
    <source>
        <dbReference type="EMBL" id="SFC43210.1"/>
    </source>
</evidence>
<evidence type="ECO:0000259" key="5">
    <source>
        <dbReference type="Pfam" id="PF00155"/>
    </source>
</evidence>
<name>A0A1I1JCQ1_9ACTN</name>
<proteinExistence type="predicted"/>
<sequence length="406" mass="42507">MDLFERLAGAYDEAHRLKDAGRYPYFPELAAGPGGDGSTARYGGRELIMCGSNNYLGLTGDPRVVAAARAALAEYGTSCTGSRLLNGNLALHGELEAELAAFCGKPAALVFPTGYQTNLGVLSGLLTPRDQVVIDEEVHASVIDGCRLSGARMRRFRHNDAGHLRQLLAGLPGLPEEAGRLVVVDGVYSMGGDLCELPAVARACREHGARLLVDDAHGLGVLGEGGRGTAAHFGPAVAAQADLITVTFSKSLASTGGAVLGGTEVIHWLRHVSRALIFSAGPAPAATAAALAALRVLRAEPERAARARENAARVRRELAGLGVDCGTGPAPIVPLHTPDVPRTIDVWNRLLERGVYLNPVVPPAASPRLRASFLATHTGEQVARAVEALAPEAPLLRGCARRRPRG</sequence>
<dbReference type="PANTHER" id="PTHR13693:SF3">
    <property type="entry name" value="LD36009P"/>
    <property type="match status" value="1"/>
</dbReference>
<dbReference type="EMBL" id="FOLM01000003">
    <property type="protein sequence ID" value="SFC43210.1"/>
    <property type="molecule type" value="Genomic_DNA"/>
</dbReference>
<keyword evidence="3" id="KW-0808">Transferase</keyword>
<dbReference type="PANTHER" id="PTHR13693">
    <property type="entry name" value="CLASS II AMINOTRANSFERASE/8-AMINO-7-OXONONANOATE SYNTHASE"/>
    <property type="match status" value="1"/>
</dbReference>
<evidence type="ECO:0000256" key="4">
    <source>
        <dbReference type="ARBA" id="ARBA00047715"/>
    </source>
</evidence>
<gene>
    <name evidence="6" type="ORF">SAMN05421773_103279</name>
</gene>
<dbReference type="InterPro" id="IPR015421">
    <property type="entry name" value="PyrdxlP-dep_Trfase_major"/>
</dbReference>
<dbReference type="GO" id="GO:0030170">
    <property type="term" value="F:pyridoxal phosphate binding"/>
    <property type="evidence" value="ECO:0007669"/>
    <property type="project" value="InterPro"/>
</dbReference>
<dbReference type="STRING" id="910347.SAMN05421773_103279"/>
<keyword evidence="7" id="KW-1185">Reference proteome</keyword>
<dbReference type="Gene3D" id="3.90.1150.10">
    <property type="entry name" value="Aspartate Aminotransferase, domain 1"/>
    <property type="match status" value="1"/>
</dbReference>